<dbReference type="SUPFAM" id="SSF51110">
    <property type="entry name" value="alpha-D-mannose-specific plant lectins"/>
    <property type="match status" value="2"/>
</dbReference>
<dbReference type="AlphaFoldDB" id="A2IBI1"/>
<organism evidence="6">
    <name type="scientific">Monstera deliciosa</name>
    <name type="common">tarovine</name>
    <dbReference type="NCBI Taxonomy" id="174217"/>
    <lineage>
        <taxon>Eukaryota</taxon>
        <taxon>Viridiplantae</taxon>
        <taxon>Streptophyta</taxon>
        <taxon>Embryophyta</taxon>
        <taxon>Tracheophyta</taxon>
        <taxon>Spermatophyta</taxon>
        <taxon>Magnoliopsida</taxon>
        <taxon>Liliopsida</taxon>
        <taxon>Araceae</taxon>
        <taxon>Pothoideae</taxon>
        <taxon>Monstereae</taxon>
        <taxon>Monstera</taxon>
    </lineage>
</organism>
<evidence type="ECO:0000259" key="5">
    <source>
        <dbReference type="PROSITE" id="PS50927"/>
    </source>
</evidence>
<keyword evidence="3" id="KW-0465">Mannose-binding</keyword>
<reference evidence="6" key="1">
    <citation type="submission" date="2006-12" db="EMBL/GenBank/DDBJ databases">
        <title>Molecular cloning and characterization expression analysis of a gene encoding mannose-binding lectin from Monstera deliciosa.</title>
        <authorList>
            <person name="Kai G."/>
            <person name="Lu Y."/>
            <person name="Qian Z."/>
            <person name="Zhou G."/>
        </authorList>
    </citation>
    <scope>NUCLEOTIDE SEQUENCE</scope>
</reference>
<dbReference type="InterPro" id="IPR036426">
    <property type="entry name" value="Bulb-type_lectin_dom_sf"/>
</dbReference>
<keyword evidence="2" id="KW-0677">Repeat</keyword>
<sequence length="283" mass="31658">MAATSLLFSAAPLLVLLHAVLLALLTPARAGEQVLIANRTLYAGQSLYSMNRNYRFIMQWDCSLALYEFQKPLWISTTDRQPGTFCDATLDAGSARLAVTQRNTNKQVWSSTTSFYAFKYVLVLQTDLNVVIYSRPVWSTNTGVWDSVEFQNGDQILLSSGTLKVGQYLSNNELNFRFIMQDDCDLVLYDDDRRIWSSETSGKGTGCNAKLNGLTGQLIVRDNNGRIVWSSKNRAVPIKKHILLLQPDRNVVVYTGRVWASDTSIPENQGGLQDAGRIEMVTN</sequence>
<evidence type="ECO:0000256" key="1">
    <source>
        <dbReference type="ARBA" id="ARBA00022546"/>
    </source>
</evidence>
<evidence type="ECO:0000313" key="6">
    <source>
        <dbReference type="EMBL" id="ABM74186.1"/>
    </source>
</evidence>
<feature type="domain" description="Bulb-type lectin" evidence="5">
    <location>
        <begin position="32"/>
        <end position="145"/>
    </location>
</feature>
<dbReference type="PROSITE" id="PS50927">
    <property type="entry name" value="BULB_LECTIN"/>
    <property type="match status" value="2"/>
</dbReference>
<protein>
    <submittedName>
        <fullName evidence="6">Mannose-binding lectin</fullName>
    </submittedName>
</protein>
<dbReference type="EMBL" id="EF187827">
    <property type="protein sequence ID" value="ABM74186.1"/>
    <property type="molecule type" value="mRNA"/>
</dbReference>
<accession>A2IBI1</accession>
<evidence type="ECO:0000256" key="4">
    <source>
        <dbReference type="SAM" id="SignalP"/>
    </source>
</evidence>
<dbReference type="Gene3D" id="2.90.10.10">
    <property type="entry name" value="Bulb-type lectin domain"/>
    <property type="match status" value="2"/>
</dbReference>
<evidence type="ECO:0000256" key="2">
    <source>
        <dbReference type="ARBA" id="ARBA00022737"/>
    </source>
</evidence>
<feature type="signal peptide" evidence="4">
    <location>
        <begin position="1"/>
        <end position="30"/>
    </location>
</feature>
<evidence type="ECO:0000256" key="3">
    <source>
        <dbReference type="ARBA" id="ARBA00023035"/>
    </source>
</evidence>
<dbReference type="InterPro" id="IPR001480">
    <property type="entry name" value="Bulb-type_lectin_dom"/>
</dbReference>
<proteinExistence type="evidence at transcript level"/>
<feature type="domain" description="Bulb-type lectin" evidence="5">
    <location>
        <begin position="154"/>
        <end position="266"/>
    </location>
</feature>
<dbReference type="GO" id="GO:0051707">
    <property type="term" value="P:response to other organism"/>
    <property type="evidence" value="ECO:0007669"/>
    <property type="project" value="UniProtKB-ARBA"/>
</dbReference>
<dbReference type="GO" id="GO:0005537">
    <property type="term" value="F:D-mannose binding"/>
    <property type="evidence" value="ECO:0007669"/>
    <property type="project" value="UniProtKB-KW"/>
</dbReference>
<dbReference type="SMART" id="SM00108">
    <property type="entry name" value="B_lectin"/>
    <property type="match status" value="2"/>
</dbReference>
<name>A2IBI1_9ARAE</name>
<keyword evidence="1" id="KW-0348">Hemagglutinin</keyword>
<keyword evidence="6" id="KW-0430">Lectin</keyword>
<feature type="chain" id="PRO_5002644655" evidence="4">
    <location>
        <begin position="31"/>
        <end position="283"/>
    </location>
</feature>
<keyword evidence="4" id="KW-0732">Signal</keyword>